<dbReference type="EMBL" id="JACJRF010000005">
    <property type="protein sequence ID" value="MBD2343430.1"/>
    <property type="molecule type" value="Genomic_DNA"/>
</dbReference>
<reference evidence="1 2" key="1">
    <citation type="journal article" date="2020" name="ISME J.">
        <title>Comparative genomics reveals insights into cyanobacterial evolution and habitat adaptation.</title>
        <authorList>
            <person name="Chen M.Y."/>
            <person name="Teng W.K."/>
            <person name="Zhao L."/>
            <person name="Hu C.X."/>
            <person name="Zhou Y.K."/>
            <person name="Han B.P."/>
            <person name="Song L.R."/>
            <person name="Shu W.S."/>
        </authorList>
    </citation>
    <scope>NUCLEOTIDE SEQUENCE [LARGE SCALE GENOMIC DNA]</scope>
    <source>
        <strain evidence="1 2">FACHB-260</strain>
    </source>
</reference>
<sequence>MVLYVCFGKISNCKILLSTFFFTKKFLKNFQDNETLFNNLDVEKIVSTLEKEGLYLGINLPQDVAKTIFEFAMQENCYGNQALHLGFKYDDKEKAELNSGQKFTIGQYYNTANSCTIIKKLQADPKLLEIASKYLNVQAIYVGTRLWWSFAGDKELINQHNFGQSFHYDLDDYKHLCFFFYLVDVDIYTGPHICIRGSHKNKKLSYLFLFNSPKSIADQDIIDYYNFESLITICGKSGFGFAEDPFCIHKGMNPINKDRLILQIRFSINDYGILHDDVDISLLKNC</sequence>
<dbReference type="Proteomes" id="UP000607281">
    <property type="component" value="Unassembled WGS sequence"/>
</dbReference>
<name>A0ABR8CLU4_9NOST</name>
<gene>
    <name evidence="1" type="ORF">H6G18_04615</name>
</gene>
<dbReference type="SUPFAM" id="SSF51197">
    <property type="entry name" value="Clavaminate synthase-like"/>
    <property type="match status" value="1"/>
</dbReference>
<evidence type="ECO:0000313" key="2">
    <source>
        <dbReference type="Proteomes" id="UP000607281"/>
    </source>
</evidence>
<comment type="caution">
    <text evidence="1">The sequence shown here is derived from an EMBL/GenBank/DDBJ whole genome shotgun (WGS) entry which is preliminary data.</text>
</comment>
<proteinExistence type="predicted"/>
<dbReference type="RefSeq" id="WP_190405903.1">
    <property type="nucleotide sequence ID" value="NZ_JACJRF010000005.1"/>
</dbReference>
<protein>
    <recommendedName>
        <fullName evidence="3">Phytanoyl-CoA dioxygenase</fullName>
    </recommendedName>
</protein>
<accession>A0ABR8CLU4</accession>
<organism evidence="1 2">
    <name type="scientific">Anabaena subtropica FACHB-260</name>
    <dbReference type="NCBI Taxonomy" id="2692884"/>
    <lineage>
        <taxon>Bacteria</taxon>
        <taxon>Bacillati</taxon>
        <taxon>Cyanobacteriota</taxon>
        <taxon>Cyanophyceae</taxon>
        <taxon>Nostocales</taxon>
        <taxon>Nostocaceae</taxon>
        <taxon>Anabaena</taxon>
    </lineage>
</organism>
<evidence type="ECO:0000313" key="1">
    <source>
        <dbReference type="EMBL" id="MBD2343430.1"/>
    </source>
</evidence>
<evidence type="ECO:0008006" key="3">
    <source>
        <dbReference type="Google" id="ProtNLM"/>
    </source>
</evidence>
<dbReference type="Gene3D" id="2.60.120.620">
    <property type="entry name" value="q2cbj1_9rhob like domain"/>
    <property type="match status" value="1"/>
</dbReference>
<keyword evidence="2" id="KW-1185">Reference proteome</keyword>